<dbReference type="Pfam" id="PF03810">
    <property type="entry name" value="IBN_N"/>
    <property type="match status" value="1"/>
</dbReference>
<reference evidence="5 6" key="1">
    <citation type="submission" date="2019-03" db="EMBL/GenBank/DDBJ databases">
        <title>Single cell metagenomics reveals metabolic interactions within the superorganism composed of flagellate Streblomastix strix and complex community of Bacteroidetes bacteria on its surface.</title>
        <authorList>
            <person name="Treitli S.C."/>
            <person name="Kolisko M."/>
            <person name="Husnik F."/>
            <person name="Keeling P."/>
            <person name="Hampl V."/>
        </authorList>
    </citation>
    <scope>NUCLEOTIDE SEQUENCE [LARGE SCALE GENOMIC DNA]</scope>
    <source>
        <strain evidence="5">ST1C</strain>
    </source>
</reference>
<dbReference type="GO" id="GO:0005829">
    <property type="term" value="C:cytosol"/>
    <property type="evidence" value="ECO:0007669"/>
    <property type="project" value="TreeGrafter"/>
</dbReference>
<dbReference type="InterPro" id="IPR016024">
    <property type="entry name" value="ARM-type_fold"/>
</dbReference>
<organism evidence="5 6">
    <name type="scientific">Streblomastix strix</name>
    <dbReference type="NCBI Taxonomy" id="222440"/>
    <lineage>
        <taxon>Eukaryota</taxon>
        <taxon>Metamonada</taxon>
        <taxon>Preaxostyla</taxon>
        <taxon>Oxymonadida</taxon>
        <taxon>Streblomastigidae</taxon>
        <taxon>Streblomastix</taxon>
    </lineage>
</organism>
<dbReference type="GO" id="GO:0006606">
    <property type="term" value="P:protein import into nucleus"/>
    <property type="evidence" value="ECO:0007669"/>
    <property type="project" value="TreeGrafter"/>
</dbReference>
<evidence type="ECO:0000256" key="3">
    <source>
        <dbReference type="ARBA" id="ARBA00023242"/>
    </source>
</evidence>
<sequence>MSDQLPIILNSLLSENKEERDDAQKKLNQFKKQKGSLIKLLQYAVIGGNENLNLQTQAAIALKNIIQSKWEDLNPNLGKAELKDSIIQAIIITPKVIQKQLLLVLEDIVENEYPKRWKTLKDELLGILNKEDINVKYGSLLVINTVVRCLGVKKGKQFKAFEDLLSNLVPALLQTALIIHQSNQMDERYAQILKEICKIFYLSAYHQLPAILKNINDLKNLIELMLSIVVKEIPDNIYV</sequence>
<evidence type="ECO:0000313" key="6">
    <source>
        <dbReference type="Proteomes" id="UP000324800"/>
    </source>
</evidence>
<accession>A0A5J4W1C1</accession>
<gene>
    <name evidence="5" type="ORF">EZS28_015731</name>
</gene>
<proteinExistence type="predicted"/>
<keyword evidence="3" id="KW-0539">Nucleus</keyword>
<evidence type="ECO:0000313" key="5">
    <source>
        <dbReference type="EMBL" id="KAA6388744.1"/>
    </source>
</evidence>
<dbReference type="PANTHER" id="PTHR10997">
    <property type="entry name" value="IMPORTIN-7, 8, 11"/>
    <property type="match status" value="1"/>
</dbReference>
<dbReference type="OrthoDB" id="760868at2759"/>
<evidence type="ECO:0000256" key="1">
    <source>
        <dbReference type="ARBA" id="ARBA00004123"/>
    </source>
</evidence>
<dbReference type="PROSITE" id="PS50166">
    <property type="entry name" value="IMPORTIN_B_NT"/>
    <property type="match status" value="1"/>
</dbReference>
<feature type="domain" description="Importin N-terminal" evidence="4">
    <location>
        <begin position="23"/>
        <end position="92"/>
    </location>
</feature>
<keyword evidence="2" id="KW-0813">Transport</keyword>
<dbReference type="GO" id="GO:0005635">
    <property type="term" value="C:nuclear envelope"/>
    <property type="evidence" value="ECO:0007669"/>
    <property type="project" value="TreeGrafter"/>
</dbReference>
<dbReference type="EMBL" id="SNRW01003862">
    <property type="protein sequence ID" value="KAA6388744.1"/>
    <property type="molecule type" value="Genomic_DNA"/>
</dbReference>
<dbReference type="SMART" id="SM00913">
    <property type="entry name" value="IBN_N"/>
    <property type="match status" value="1"/>
</dbReference>
<dbReference type="InterPro" id="IPR011989">
    <property type="entry name" value="ARM-like"/>
</dbReference>
<dbReference type="GO" id="GO:0031267">
    <property type="term" value="F:small GTPase binding"/>
    <property type="evidence" value="ECO:0007669"/>
    <property type="project" value="InterPro"/>
</dbReference>
<comment type="caution">
    <text evidence="5">The sequence shown here is derived from an EMBL/GenBank/DDBJ whole genome shotgun (WGS) entry which is preliminary data.</text>
</comment>
<dbReference type="Proteomes" id="UP000324800">
    <property type="component" value="Unassembled WGS sequence"/>
</dbReference>
<name>A0A5J4W1C1_9EUKA</name>
<evidence type="ECO:0000256" key="2">
    <source>
        <dbReference type="ARBA" id="ARBA00022448"/>
    </source>
</evidence>
<dbReference type="Gene3D" id="1.25.10.10">
    <property type="entry name" value="Leucine-rich Repeat Variant"/>
    <property type="match status" value="1"/>
</dbReference>
<dbReference type="AlphaFoldDB" id="A0A5J4W1C1"/>
<dbReference type="SUPFAM" id="SSF48371">
    <property type="entry name" value="ARM repeat"/>
    <property type="match status" value="1"/>
</dbReference>
<dbReference type="InterPro" id="IPR001494">
    <property type="entry name" value="Importin-beta_N"/>
</dbReference>
<comment type="subcellular location">
    <subcellularLocation>
        <location evidence="1">Nucleus</location>
    </subcellularLocation>
</comment>
<evidence type="ECO:0000259" key="4">
    <source>
        <dbReference type="PROSITE" id="PS50166"/>
    </source>
</evidence>
<protein>
    <recommendedName>
        <fullName evidence="4">Importin N-terminal domain-containing protein</fullName>
    </recommendedName>
</protein>